<gene>
    <name evidence="2" type="ORF">A176_004734</name>
</gene>
<name>A0A0H4XHU2_9BACT</name>
<feature type="region of interest" description="Disordered" evidence="1">
    <location>
        <begin position="33"/>
        <end position="75"/>
    </location>
</feature>
<accession>A0A0H4XHU2</accession>
<reference evidence="2 3" key="1">
    <citation type="journal article" date="2016" name="PLoS ONE">
        <title>Complete Genome Sequence and Comparative Genomics of a Novel Myxobacterium Myxococcus hansupus.</title>
        <authorList>
            <person name="Sharma G."/>
            <person name="Narwani T."/>
            <person name="Subramanian S."/>
        </authorList>
    </citation>
    <scope>NUCLEOTIDE SEQUENCE [LARGE SCALE GENOMIC DNA]</scope>
    <source>
        <strain evidence="3">mixupus</strain>
    </source>
</reference>
<dbReference type="PATRIC" id="fig|1297742.4.peg.4781"/>
<evidence type="ECO:0000313" key="3">
    <source>
        <dbReference type="Proteomes" id="UP000009026"/>
    </source>
</evidence>
<evidence type="ECO:0000256" key="1">
    <source>
        <dbReference type="SAM" id="MobiDB-lite"/>
    </source>
</evidence>
<organism evidence="2 3">
    <name type="scientific">Pseudomyxococcus hansupus</name>
    <dbReference type="NCBI Taxonomy" id="1297742"/>
    <lineage>
        <taxon>Bacteria</taxon>
        <taxon>Pseudomonadati</taxon>
        <taxon>Myxococcota</taxon>
        <taxon>Myxococcia</taxon>
        <taxon>Myxococcales</taxon>
        <taxon>Cystobacterineae</taxon>
        <taxon>Myxococcaceae</taxon>
        <taxon>Pseudomyxococcus</taxon>
    </lineage>
</organism>
<feature type="compositionally biased region" description="Pro residues" evidence="1">
    <location>
        <begin position="43"/>
        <end position="75"/>
    </location>
</feature>
<feature type="compositionally biased region" description="Basic and acidic residues" evidence="1">
    <location>
        <begin position="33"/>
        <end position="42"/>
    </location>
</feature>
<protein>
    <submittedName>
        <fullName evidence="2">Uncharacterized protein</fullName>
    </submittedName>
</protein>
<dbReference type="EMBL" id="CP012109">
    <property type="protein sequence ID" value="AKQ67822.1"/>
    <property type="molecule type" value="Genomic_DNA"/>
</dbReference>
<evidence type="ECO:0000313" key="2">
    <source>
        <dbReference type="EMBL" id="AKQ67822.1"/>
    </source>
</evidence>
<dbReference type="RefSeq" id="WP_002637204.1">
    <property type="nucleotide sequence ID" value="NZ_CP012109.1"/>
</dbReference>
<proteinExistence type="predicted"/>
<dbReference type="Proteomes" id="UP000009026">
    <property type="component" value="Chromosome"/>
</dbReference>
<sequence>MSAGKVIVEIGKIIGGGVAYDVIKEGAKAVVDKAWEGHDPNKRPSPQPAPTRPKPPEKAPPAKAPVAGPRPKPGR</sequence>
<keyword evidence="3" id="KW-1185">Reference proteome</keyword>
<dbReference type="KEGG" id="mym:A176_004734"/>
<dbReference type="AlphaFoldDB" id="A0A0H4XHU2"/>